<name>A0A518ASA2_9BACT</name>
<proteinExistence type="predicted"/>
<protein>
    <submittedName>
        <fullName evidence="1">Uncharacterized protein</fullName>
    </submittedName>
</protein>
<organism evidence="1 2">
    <name type="scientific">Aeoliella mucimassa</name>
    <dbReference type="NCBI Taxonomy" id="2527972"/>
    <lineage>
        <taxon>Bacteria</taxon>
        <taxon>Pseudomonadati</taxon>
        <taxon>Planctomycetota</taxon>
        <taxon>Planctomycetia</taxon>
        <taxon>Pirellulales</taxon>
        <taxon>Lacipirellulaceae</taxon>
        <taxon>Aeoliella</taxon>
    </lineage>
</organism>
<dbReference type="EMBL" id="CP036278">
    <property type="protein sequence ID" value="QDU57594.1"/>
    <property type="molecule type" value="Genomic_DNA"/>
</dbReference>
<dbReference type="KEGG" id="amuc:Pan181_38120"/>
<evidence type="ECO:0000313" key="2">
    <source>
        <dbReference type="Proteomes" id="UP000315750"/>
    </source>
</evidence>
<gene>
    <name evidence="1" type="ORF">Pan181_38120</name>
</gene>
<evidence type="ECO:0000313" key="1">
    <source>
        <dbReference type="EMBL" id="QDU57594.1"/>
    </source>
</evidence>
<dbReference type="Proteomes" id="UP000315750">
    <property type="component" value="Chromosome"/>
</dbReference>
<sequence>MGRDVRIAPTNRFGDFGGKINVRACPVSCRLGSLPIGQTLVTFGHLGYR</sequence>
<reference evidence="1 2" key="1">
    <citation type="submission" date="2019-02" db="EMBL/GenBank/DDBJ databases">
        <title>Deep-cultivation of Planctomycetes and their phenomic and genomic characterization uncovers novel biology.</title>
        <authorList>
            <person name="Wiegand S."/>
            <person name="Jogler M."/>
            <person name="Boedeker C."/>
            <person name="Pinto D."/>
            <person name="Vollmers J."/>
            <person name="Rivas-Marin E."/>
            <person name="Kohn T."/>
            <person name="Peeters S.H."/>
            <person name="Heuer A."/>
            <person name="Rast P."/>
            <person name="Oberbeckmann S."/>
            <person name="Bunk B."/>
            <person name="Jeske O."/>
            <person name="Meyerdierks A."/>
            <person name="Storesund J.E."/>
            <person name="Kallscheuer N."/>
            <person name="Luecker S."/>
            <person name="Lage O.M."/>
            <person name="Pohl T."/>
            <person name="Merkel B.J."/>
            <person name="Hornburger P."/>
            <person name="Mueller R.-W."/>
            <person name="Bruemmer F."/>
            <person name="Labrenz M."/>
            <person name="Spormann A.M."/>
            <person name="Op den Camp H."/>
            <person name="Overmann J."/>
            <person name="Amann R."/>
            <person name="Jetten M.S.M."/>
            <person name="Mascher T."/>
            <person name="Medema M.H."/>
            <person name="Devos D.P."/>
            <person name="Kaster A.-K."/>
            <person name="Ovreas L."/>
            <person name="Rohde M."/>
            <person name="Galperin M.Y."/>
            <person name="Jogler C."/>
        </authorList>
    </citation>
    <scope>NUCLEOTIDE SEQUENCE [LARGE SCALE GENOMIC DNA]</scope>
    <source>
        <strain evidence="1 2">Pan181</strain>
    </source>
</reference>
<accession>A0A518ASA2</accession>
<keyword evidence="2" id="KW-1185">Reference proteome</keyword>
<dbReference type="AlphaFoldDB" id="A0A518ASA2"/>